<dbReference type="Pfam" id="PF01126">
    <property type="entry name" value="Heme_oxygenase"/>
    <property type="match status" value="1"/>
</dbReference>
<dbReference type="PIRSF" id="PIRSF000343">
    <property type="entry name" value="Haem_Oase"/>
    <property type="match status" value="1"/>
</dbReference>
<dbReference type="InterPro" id="IPR002051">
    <property type="entry name" value="Haem_Oase"/>
</dbReference>
<comment type="catalytic activity">
    <reaction evidence="3">
        <text>heme b + 3 reduced [NADPH--hemoprotein reductase] + 3 O2 = biliverdin IXalpha + CO + Fe(2+) + 3 oxidized [NADPH--hemoprotein reductase] + 3 H2O + H(+)</text>
        <dbReference type="Rhea" id="RHEA:21764"/>
        <dbReference type="Rhea" id="RHEA-COMP:11964"/>
        <dbReference type="Rhea" id="RHEA-COMP:11965"/>
        <dbReference type="ChEBI" id="CHEBI:15377"/>
        <dbReference type="ChEBI" id="CHEBI:15378"/>
        <dbReference type="ChEBI" id="CHEBI:15379"/>
        <dbReference type="ChEBI" id="CHEBI:17245"/>
        <dbReference type="ChEBI" id="CHEBI:29033"/>
        <dbReference type="ChEBI" id="CHEBI:57618"/>
        <dbReference type="ChEBI" id="CHEBI:57991"/>
        <dbReference type="ChEBI" id="CHEBI:58210"/>
        <dbReference type="ChEBI" id="CHEBI:60344"/>
        <dbReference type="EC" id="1.14.14.18"/>
    </reaction>
</comment>
<dbReference type="PRINTS" id="PR00088">
    <property type="entry name" value="HAEMOXYGNASE"/>
</dbReference>
<keyword evidence="3 5" id="KW-0408">Iron</keyword>
<comment type="subcellular location">
    <subcellularLocation>
        <location evidence="1">Endoplasmic reticulum</location>
    </subcellularLocation>
</comment>
<dbReference type="GO" id="GO:0020037">
    <property type="term" value="F:heme binding"/>
    <property type="evidence" value="ECO:0007669"/>
    <property type="project" value="TreeGrafter"/>
</dbReference>
<name>A0AAX7VEI1_ASTCA</name>
<dbReference type="SUPFAM" id="SSF48613">
    <property type="entry name" value="Heme oxygenase-like"/>
    <property type="match status" value="1"/>
</dbReference>
<keyword evidence="6" id="KW-1133">Transmembrane helix</keyword>
<dbReference type="GO" id="GO:0006788">
    <property type="term" value="P:heme oxidation"/>
    <property type="evidence" value="ECO:0007669"/>
    <property type="project" value="UniProtKB-UniRule"/>
</dbReference>
<keyword evidence="2" id="KW-0256">Endoplasmic reticulum</keyword>
<keyword evidence="8" id="KW-1185">Reference proteome</keyword>
<evidence type="ECO:0000256" key="1">
    <source>
        <dbReference type="ARBA" id="ARBA00004240"/>
    </source>
</evidence>
<proteinExistence type="inferred from homology"/>
<dbReference type="GO" id="GO:0004392">
    <property type="term" value="F:heme oxygenase (decyclizing) activity"/>
    <property type="evidence" value="ECO:0007669"/>
    <property type="project" value="UniProtKB-UniRule"/>
</dbReference>
<dbReference type="GO" id="GO:0006979">
    <property type="term" value="P:response to oxidative stress"/>
    <property type="evidence" value="ECO:0007669"/>
    <property type="project" value="TreeGrafter"/>
</dbReference>
<dbReference type="GO" id="GO:0046872">
    <property type="term" value="F:metal ion binding"/>
    <property type="evidence" value="ECO:0007669"/>
    <property type="project" value="UniProtKB-UniRule"/>
</dbReference>
<evidence type="ECO:0000313" key="7">
    <source>
        <dbReference type="Ensembl" id="ENSACLP00000080998.1"/>
    </source>
</evidence>
<reference evidence="7" key="3">
    <citation type="submission" date="2025-09" db="UniProtKB">
        <authorList>
            <consortium name="Ensembl"/>
        </authorList>
    </citation>
    <scope>IDENTIFICATION</scope>
</reference>
<dbReference type="GO" id="GO:0005783">
    <property type="term" value="C:endoplasmic reticulum"/>
    <property type="evidence" value="ECO:0007669"/>
    <property type="project" value="UniProtKB-SubCell"/>
</dbReference>
<dbReference type="AlphaFoldDB" id="A0AAX7VEI1"/>
<feature type="binding site" evidence="4">
    <location>
        <position position="167"/>
    </location>
    <ligand>
        <name>heme b</name>
        <dbReference type="ChEBI" id="CHEBI:60344"/>
    </ligand>
</feature>
<feature type="binding site" evidence="4">
    <location>
        <position position="119"/>
    </location>
    <ligand>
        <name>heme b</name>
        <dbReference type="ChEBI" id="CHEBI:60344"/>
    </ligand>
</feature>
<feature type="transmembrane region" description="Helical" evidence="6">
    <location>
        <begin position="238"/>
        <end position="258"/>
    </location>
</feature>
<dbReference type="InterPro" id="IPR016084">
    <property type="entry name" value="Haem_Oase-like_multi-hlx"/>
</dbReference>
<protein>
    <recommendedName>
        <fullName evidence="3">Heme oxygenase</fullName>
        <ecNumber evidence="3">1.14.14.18</ecNumber>
    </recommendedName>
</protein>
<dbReference type="GeneTree" id="ENSGT00390000017673"/>
<dbReference type="Ensembl" id="ENSACLT00000055227.1">
    <property type="protein sequence ID" value="ENSACLP00000080998.1"/>
    <property type="gene ID" value="ENSACLG00000007729.2"/>
</dbReference>
<reference evidence="7" key="2">
    <citation type="submission" date="2025-08" db="UniProtKB">
        <authorList>
            <consortium name="Ensembl"/>
        </authorList>
    </citation>
    <scope>IDENTIFICATION</scope>
</reference>
<evidence type="ECO:0000313" key="8">
    <source>
        <dbReference type="Proteomes" id="UP000265100"/>
    </source>
</evidence>
<evidence type="ECO:0000256" key="2">
    <source>
        <dbReference type="ARBA" id="ARBA00022824"/>
    </source>
</evidence>
<feature type="binding site" evidence="4">
    <location>
        <position position="24"/>
    </location>
    <ligand>
        <name>heme b</name>
        <dbReference type="ChEBI" id="CHEBI:60344"/>
    </ligand>
</feature>
<evidence type="ECO:0000256" key="5">
    <source>
        <dbReference type="PIRSR" id="PIRSR000343-2"/>
    </source>
</evidence>
<organism evidence="7 8">
    <name type="scientific">Astatotilapia calliptera</name>
    <name type="common">Eastern happy</name>
    <name type="synonym">Chromis callipterus</name>
    <dbReference type="NCBI Taxonomy" id="8154"/>
    <lineage>
        <taxon>Eukaryota</taxon>
        <taxon>Metazoa</taxon>
        <taxon>Chordata</taxon>
        <taxon>Craniata</taxon>
        <taxon>Vertebrata</taxon>
        <taxon>Euteleostomi</taxon>
        <taxon>Actinopterygii</taxon>
        <taxon>Neopterygii</taxon>
        <taxon>Teleostei</taxon>
        <taxon>Neoteleostei</taxon>
        <taxon>Acanthomorphata</taxon>
        <taxon>Ovalentaria</taxon>
        <taxon>Cichlomorphae</taxon>
        <taxon>Cichliformes</taxon>
        <taxon>Cichlidae</taxon>
        <taxon>African cichlids</taxon>
        <taxon>Pseudocrenilabrinae</taxon>
        <taxon>Haplochromini</taxon>
        <taxon>Astatotilapia</taxon>
    </lineage>
</organism>
<dbReference type="InterPro" id="IPR016053">
    <property type="entry name" value="Haem_Oase-like"/>
</dbReference>
<dbReference type="PANTHER" id="PTHR10720">
    <property type="entry name" value="HEME OXYGENASE"/>
    <property type="match status" value="1"/>
</dbReference>
<comment type="similarity">
    <text evidence="3">Belongs to the heme oxygenase family.</text>
</comment>
<dbReference type="Gene3D" id="1.20.910.10">
    <property type="entry name" value="Heme oxygenase-like"/>
    <property type="match status" value="1"/>
</dbReference>
<accession>A0AAX7VEI1</accession>
<keyword evidence="6" id="KW-0472">Membrane</keyword>
<keyword evidence="3 4" id="KW-0349">Heme</keyword>
<dbReference type="CDD" id="cd19165">
    <property type="entry name" value="HemeO"/>
    <property type="match status" value="1"/>
</dbReference>
<dbReference type="PANTHER" id="PTHR10720:SF1">
    <property type="entry name" value="HEME OXYGENASE 1"/>
    <property type="match status" value="1"/>
</dbReference>
<reference evidence="7" key="1">
    <citation type="submission" date="2018-05" db="EMBL/GenBank/DDBJ databases">
        <authorList>
            <person name="Datahose"/>
        </authorList>
    </citation>
    <scope>NUCLEOTIDE SEQUENCE</scope>
</reference>
<dbReference type="EC" id="1.14.14.18" evidence="3"/>
<feature type="binding site" description="axial binding residue" evidence="5">
    <location>
        <position position="31"/>
    </location>
    <ligand>
        <name>heme b</name>
        <dbReference type="ChEBI" id="CHEBI:60344"/>
    </ligand>
    <ligandPart>
        <name>Fe</name>
        <dbReference type="ChEBI" id="CHEBI:18248"/>
    </ligandPart>
</feature>
<sequence>METEKKTHTAAEQMTDRDLSEQIKKVTKESHVRAENTELMLSFQRGKVTLPQYKLLLCSLYEIYQALEEELKSIEKDLEYFYGQDWREKIVIPAATKRYSHRLRQIGKENPEFLLAHAYTRYLGDLSGGQVLGRIAQKSMDLKNGDGLSFFAFPGVSSPNLFKQLYRSRMNSVELTEEERNGVLEEAVRAFEFNIQVFEDLQKMLTVSDNNLQSSMTQSKPVKASTLHMSENIYTSSLLRMVLGLFVALATVSVGMYAL</sequence>
<keyword evidence="3 5" id="KW-0479">Metal-binding</keyword>
<keyword evidence="6" id="KW-0812">Transmembrane</keyword>
<gene>
    <name evidence="7" type="primary">HMOX1</name>
</gene>
<dbReference type="GO" id="GO:0042167">
    <property type="term" value="P:heme catabolic process"/>
    <property type="evidence" value="ECO:0007669"/>
    <property type="project" value="TreeGrafter"/>
</dbReference>
<dbReference type="Proteomes" id="UP000265100">
    <property type="component" value="Chromosome 6"/>
</dbReference>
<evidence type="ECO:0000256" key="6">
    <source>
        <dbReference type="SAM" id="Phobius"/>
    </source>
</evidence>
<evidence type="ECO:0000256" key="4">
    <source>
        <dbReference type="PIRSR" id="PIRSR000343-1"/>
    </source>
</evidence>
<evidence type="ECO:0000256" key="3">
    <source>
        <dbReference type="PIRNR" id="PIRNR000343"/>
    </source>
</evidence>